<keyword evidence="7 9" id="KW-0505">Motor protein</keyword>
<dbReference type="SMART" id="SM00129">
    <property type="entry name" value="KISc"/>
    <property type="match status" value="1"/>
</dbReference>
<dbReference type="GO" id="GO:0008017">
    <property type="term" value="F:microtubule binding"/>
    <property type="evidence" value="ECO:0007669"/>
    <property type="project" value="InterPro"/>
</dbReference>
<dbReference type="GO" id="GO:0003777">
    <property type="term" value="F:microtubule motor activity"/>
    <property type="evidence" value="ECO:0007669"/>
    <property type="project" value="InterPro"/>
</dbReference>
<proteinExistence type="inferred from homology"/>
<dbReference type="GO" id="GO:0005874">
    <property type="term" value="C:microtubule"/>
    <property type="evidence" value="ECO:0007669"/>
    <property type="project" value="UniProtKB-KW"/>
</dbReference>
<dbReference type="InterPro" id="IPR036961">
    <property type="entry name" value="Kinesin_motor_dom_sf"/>
</dbReference>
<dbReference type="InterPro" id="IPR027640">
    <property type="entry name" value="Kinesin-like_fam"/>
</dbReference>
<name>A0AAY5L3T7_ESOLU</name>
<evidence type="ECO:0000313" key="15">
    <source>
        <dbReference type="Proteomes" id="UP000265140"/>
    </source>
</evidence>
<evidence type="ECO:0000313" key="14">
    <source>
        <dbReference type="Ensembl" id="ENSELUP00000093407.1"/>
    </source>
</evidence>
<dbReference type="PANTHER" id="PTHR47968:SF76">
    <property type="entry name" value="KINESIN-LIKE PROTEIN"/>
    <property type="match status" value="1"/>
</dbReference>
<dbReference type="GO" id="GO:0007018">
    <property type="term" value="P:microtubule-based movement"/>
    <property type="evidence" value="ECO:0007669"/>
    <property type="project" value="InterPro"/>
</dbReference>
<dbReference type="Proteomes" id="UP000265140">
    <property type="component" value="Chromosome 15"/>
</dbReference>
<feature type="binding site" evidence="9">
    <location>
        <begin position="118"/>
        <end position="125"/>
    </location>
    <ligand>
        <name>ATP</name>
        <dbReference type="ChEBI" id="CHEBI:30616"/>
    </ligand>
</feature>
<dbReference type="InterPro" id="IPR019821">
    <property type="entry name" value="Kinesin_motor_CS"/>
</dbReference>
<accession>A0AAY5L3T7</accession>
<dbReference type="Gene3D" id="3.40.850.10">
    <property type="entry name" value="Kinesin motor domain"/>
    <property type="match status" value="1"/>
</dbReference>
<feature type="compositionally biased region" description="Low complexity" evidence="12">
    <location>
        <begin position="851"/>
        <end position="864"/>
    </location>
</feature>
<evidence type="ECO:0000256" key="9">
    <source>
        <dbReference type="PROSITE-ProRule" id="PRU00283"/>
    </source>
</evidence>
<organism evidence="14 15">
    <name type="scientific">Esox lucius</name>
    <name type="common">Northern pike</name>
    <dbReference type="NCBI Taxonomy" id="8010"/>
    <lineage>
        <taxon>Eukaryota</taxon>
        <taxon>Metazoa</taxon>
        <taxon>Chordata</taxon>
        <taxon>Craniata</taxon>
        <taxon>Vertebrata</taxon>
        <taxon>Euteleostomi</taxon>
        <taxon>Actinopterygii</taxon>
        <taxon>Neopterygii</taxon>
        <taxon>Teleostei</taxon>
        <taxon>Protacanthopterygii</taxon>
        <taxon>Esociformes</taxon>
        <taxon>Esocidae</taxon>
        <taxon>Esox</taxon>
    </lineage>
</organism>
<comment type="subcellular location">
    <subcellularLocation>
        <location evidence="1">Cytoplasm</location>
        <location evidence="1">Cytoskeleton</location>
    </subcellularLocation>
</comment>
<dbReference type="GO" id="GO:0060271">
    <property type="term" value="P:cilium assembly"/>
    <property type="evidence" value="ECO:0007669"/>
    <property type="project" value="UniProtKB-ARBA"/>
</dbReference>
<feature type="region of interest" description="Disordered" evidence="12">
    <location>
        <begin position="849"/>
        <end position="896"/>
    </location>
</feature>
<dbReference type="PROSITE" id="PS50067">
    <property type="entry name" value="KINESIN_MOTOR_2"/>
    <property type="match status" value="1"/>
</dbReference>
<sequence>MPTVDFNCTVKRTLLIVTVREGINMSRQKQSETVKVVVRCRPFMREETNNDNILEVNTKLGQITLRNPRASPEELMKSFTFDAVYDSESKQGDIYDDTVRPLVDSVLQGFNGTIFAYGQTGTGKTYTMLGMPTDNERGIIPNSFNHIFTQISRSQNQQYLVRASYLEIYREEIRDLLCKDNNKKLDLKENPDSGVYVKDLSSVVTKNVMEIEHVMMIGDQSRSVGFTNMNERSSRSHAIFMITVECSEKGADGEDHIRVGKLNMVDLAGSERQSKTGAKGERLKEATKINLSLSALGNVISALVDGKSTHIPYRDSKLTRLLQDSLGGNAKTVMIATLGPSSKHYEESLTTLRYANRAKNIKNKPKINEDPKDALLREFQEEIARLKAQLEERGMMAKERRRRRNSRRLTKSMIVEDVAHRERDAELWKALEAEWKRNAEYYMKEDEENKMKEEEISVGISSTLNSIGDSVDGSPKKAVTSRIPIHRFSSVGESPKKSVSGNIAIHRFSSVEDSPKKSVPTSAHSSPGAREKWKAFGEKEQMEKERMMEDMQKEQEAMEKIIEKYKAMESKILAGGKNIIDHTNEQQKMLELKRQEIAEQIRREREIQQQVMAQDEETGELRETFSSLQQEVDLKTKKLKRLYAKLQLVKAEIGDVIDEHVVTRQELEQTQNELTRELKFKYLLIENFIPPEEKNKIMNRLHFDSEEDQWRFMPFGTSEGKSAHQLKRRPTSVVGYKRPISQYAQMAATTGAPCRYREPVTKRKRNLNKLKVLEHLTWSCANKAENVMLLELDMSPPTMYTLNLNGAHLEQAFGGPGSPRRDLLINVPFRDRTTASGRVRKSRSWYQAPRSSSSCVSSSSSSSSITQGPQTQCSPNTQRPSSANYTPLEGAIPGSP</sequence>
<reference evidence="14" key="2">
    <citation type="submission" date="2025-08" db="UniProtKB">
        <authorList>
            <consortium name="Ensembl"/>
        </authorList>
    </citation>
    <scope>IDENTIFICATION</scope>
</reference>
<dbReference type="PANTHER" id="PTHR47968">
    <property type="entry name" value="CENTROMERE PROTEIN E"/>
    <property type="match status" value="1"/>
</dbReference>
<evidence type="ECO:0000256" key="6">
    <source>
        <dbReference type="ARBA" id="ARBA00023054"/>
    </source>
</evidence>
<dbReference type="Pfam" id="PF00225">
    <property type="entry name" value="Kinesin"/>
    <property type="match status" value="1"/>
</dbReference>
<evidence type="ECO:0000259" key="13">
    <source>
        <dbReference type="PROSITE" id="PS50067"/>
    </source>
</evidence>
<evidence type="ECO:0000256" key="1">
    <source>
        <dbReference type="ARBA" id="ARBA00004245"/>
    </source>
</evidence>
<evidence type="ECO:0000256" key="10">
    <source>
        <dbReference type="RuleBase" id="RU000394"/>
    </source>
</evidence>
<dbReference type="FunFam" id="3.40.850.10:FF:000017">
    <property type="entry name" value="Kinesin-like protein"/>
    <property type="match status" value="1"/>
</dbReference>
<dbReference type="GeneTree" id="ENSGT00940000153739"/>
<keyword evidence="5 9" id="KW-0067">ATP-binding</keyword>
<evidence type="ECO:0000256" key="5">
    <source>
        <dbReference type="ARBA" id="ARBA00022840"/>
    </source>
</evidence>
<feature type="compositionally biased region" description="Polar residues" evidence="12">
    <location>
        <begin position="865"/>
        <end position="885"/>
    </location>
</feature>
<dbReference type="Ensembl" id="ENSELUT00000094835.1">
    <property type="protein sequence ID" value="ENSELUP00000093407.1"/>
    <property type="gene ID" value="ENSELUG00000039065.1"/>
</dbReference>
<dbReference type="InterPro" id="IPR027417">
    <property type="entry name" value="P-loop_NTPase"/>
</dbReference>
<dbReference type="GO" id="GO:0005524">
    <property type="term" value="F:ATP binding"/>
    <property type="evidence" value="ECO:0007669"/>
    <property type="project" value="UniProtKB-UniRule"/>
</dbReference>
<dbReference type="PRINTS" id="PR00380">
    <property type="entry name" value="KINESINHEAVY"/>
</dbReference>
<reference evidence="14 15" key="1">
    <citation type="submission" date="2020-02" db="EMBL/GenBank/DDBJ databases">
        <title>Esox lucius (northern pike) genome, fEsoLuc1, primary haplotype.</title>
        <authorList>
            <person name="Myers G."/>
            <person name="Karagic N."/>
            <person name="Meyer A."/>
            <person name="Pippel M."/>
            <person name="Reichard M."/>
            <person name="Winkler S."/>
            <person name="Tracey A."/>
            <person name="Sims Y."/>
            <person name="Howe K."/>
            <person name="Rhie A."/>
            <person name="Formenti G."/>
            <person name="Durbin R."/>
            <person name="Fedrigo O."/>
            <person name="Jarvis E.D."/>
        </authorList>
    </citation>
    <scope>NUCLEOTIDE SEQUENCE [LARGE SCALE GENOMIC DNA]</scope>
</reference>
<evidence type="ECO:0000256" key="12">
    <source>
        <dbReference type="SAM" id="MobiDB-lite"/>
    </source>
</evidence>
<keyword evidence="15" id="KW-1185">Reference proteome</keyword>
<keyword evidence="8" id="KW-0206">Cytoskeleton</keyword>
<dbReference type="InterPro" id="IPR001752">
    <property type="entry name" value="Kinesin_motor_dom"/>
</dbReference>
<keyword evidence="4 9" id="KW-0547">Nucleotide-binding</keyword>
<dbReference type="GO" id="GO:0005737">
    <property type="term" value="C:cytoplasm"/>
    <property type="evidence" value="ECO:0007669"/>
    <property type="project" value="UniProtKB-ARBA"/>
</dbReference>
<keyword evidence="2" id="KW-0963">Cytoplasm</keyword>
<evidence type="ECO:0000256" key="2">
    <source>
        <dbReference type="ARBA" id="ARBA00022490"/>
    </source>
</evidence>
<protein>
    <recommendedName>
        <fullName evidence="10">Kinesin-like protein</fullName>
    </recommendedName>
</protein>
<reference evidence="14" key="3">
    <citation type="submission" date="2025-09" db="UniProtKB">
        <authorList>
            <consortium name="Ensembl"/>
        </authorList>
    </citation>
    <scope>IDENTIFICATION</scope>
</reference>
<evidence type="ECO:0000256" key="3">
    <source>
        <dbReference type="ARBA" id="ARBA00022701"/>
    </source>
</evidence>
<dbReference type="CDD" id="cd01371">
    <property type="entry name" value="KISc_KIF3"/>
    <property type="match status" value="1"/>
</dbReference>
<feature type="domain" description="Kinesin motor" evidence="13">
    <location>
        <begin position="33"/>
        <end position="361"/>
    </location>
</feature>
<keyword evidence="6 11" id="KW-0175">Coiled coil</keyword>
<dbReference type="PROSITE" id="PS00411">
    <property type="entry name" value="KINESIN_MOTOR_1"/>
    <property type="match status" value="1"/>
</dbReference>
<evidence type="ECO:0000256" key="4">
    <source>
        <dbReference type="ARBA" id="ARBA00022741"/>
    </source>
</evidence>
<evidence type="ECO:0000256" key="7">
    <source>
        <dbReference type="ARBA" id="ARBA00023175"/>
    </source>
</evidence>
<evidence type="ECO:0000256" key="11">
    <source>
        <dbReference type="SAM" id="Coils"/>
    </source>
</evidence>
<dbReference type="GO" id="GO:0005871">
    <property type="term" value="C:kinesin complex"/>
    <property type="evidence" value="ECO:0007669"/>
    <property type="project" value="UniProtKB-ARBA"/>
</dbReference>
<feature type="coiled-coil region" evidence="11">
    <location>
        <begin position="544"/>
        <end position="618"/>
    </location>
</feature>
<keyword evidence="3 10" id="KW-0493">Microtubule</keyword>
<comment type="similarity">
    <text evidence="9 10">Belongs to the TRAFAC class myosin-kinesin ATPase superfamily. Kinesin family.</text>
</comment>
<dbReference type="GO" id="GO:0000278">
    <property type="term" value="P:mitotic cell cycle"/>
    <property type="evidence" value="ECO:0007669"/>
    <property type="project" value="TreeGrafter"/>
</dbReference>
<evidence type="ECO:0000256" key="8">
    <source>
        <dbReference type="ARBA" id="ARBA00023212"/>
    </source>
</evidence>
<dbReference type="SUPFAM" id="SSF52540">
    <property type="entry name" value="P-loop containing nucleoside triphosphate hydrolases"/>
    <property type="match status" value="1"/>
</dbReference>
<feature type="region of interest" description="Disordered" evidence="12">
    <location>
        <begin position="511"/>
        <end position="533"/>
    </location>
</feature>
<dbReference type="AlphaFoldDB" id="A0AAY5L3T7"/>